<dbReference type="Proteomes" id="UP001610335">
    <property type="component" value="Unassembled WGS sequence"/>
</dbReference>
<accession>A0ABR4HLD8</accession>
<proteinExistence type="predicted"/>
<evidence type="ECO:0000256" key="1">
    <source>
        <dbReference type="SAM" id="MobiDB-lite"/>
    </source>
</evidence>
<protein>
    <submittedName>
        <fullName evidence="2">Uncharacterized protein</fullName>
    </submittedName>
</protein>
<dbReference type="EMBL" id="JBFXLS010000106">
    <property type="protein sequence ID" value="KAL2815999.1"/>
    <property type="molecule type" value="Genomic_DNA"/>
</dbReference>
<feature type="region of interest" description="Disordered" evidence="1">
    <location>
        <begin position="80"/>
        <end position="100"/>
    </location>
</feature>
<gene>
    <name evidence="2" type="ORF">BDW59DRAFT_166540</name>
</gene>
<evidence type="ECO:0000313" key="2">
    <source>
        <dbReference type="EMBL" id="KAL2815999.1"/>
    </source>
</evidence>
<evidence type="ECO:0000313" key="3">
    <source>
        <dbReference type="Proteomes" id="UP001610335"/>
    </source>
</evidence>
<reference evidence="2 3" key="1">
    <citation type="submission" date="2024-07" db="EMBL/GenBank/DDBJ databases">
        <title>Section-level genome sequencing and comparative genomics of Aspergillus sections Usti and Cavernicolus.</title>
        <authorList>
            <consortium name="Lawrence Berkeley National Laboratory"/>
            <person name="Nybo J.L."/>
            <person name="Vesth T.C."/>
            <person name="Theobald S."/>
            <person name="Frisvad J.C."/>
            <person name="Larsen T.O."/>
            <person name="Kjaerboelling I."/>
            <person name="Rothschild-Mancinelli K."/>
            <person name="Lyhne E.K."/>
            <person name="Kogle M.E."/>
            <person name="Barry K."/>
            <person name="Clum A."/>
            <person name="Na H."/>
            <person name="Ledsgaard L."/>
            <person name="Lin J."/>
            <person name="Lipzen A."/>
            <person name="Kuo A."/>
            <person name="Riley R."/>
            <person name="Mondo S."/>
            <person name="LaButti K."/>
            <person name="Haridas S."/>
            <person name="Pangalinan J."/>
            <person name="Salamov A.A."/>
            <person name="Simmons B.A."/>
            <person name="Magnuson J.K."/>
            <person name="Chen J."/>
            <person name="Drula E."/>
            <person name="Henrissat B."/>
            <person name="Wiebenga A."/>
            <person name="Lubbers R.J."/>
            <person name="Gomes A.C."/>
            <person name="Makela M.R."/>
            <person name="Stajich J."/>
            <person name="Grigoriev I.V."/>
            <person name="Mortensen U.H."/>
            <person name="De vries R.P."/>
            <person name="Baker S.E."/>
            <person name="Andersen M.R."/>
        </authorList>
    </citation>
    <scope>NUCLEOTIDE SEQUENCE [LARGE SCALE GENOMIC DNA]</scope>
    <source>
        <strain evidence="2 3">CBS 600.67</strain>
    </source>
</reference>
<keyword evidence="3" id="KW-1185">Reference proteome</keyword>
<organism evidence="2 3">
    <name type="scientific">Aspergillus cavernicola</name>
    <dbReference type="NCBI Taxonomy" id="176166"/>
    <lineage>
        <taxon>Eukaryota</taxon>
        <taxon>Fungi</taxon>
        <taxon>Dikarya</taxon>
        <taxon>Ascomycota</taxon>
        <taxon>Pezizomycotina</taxon>
        <taxon>Eurotiomycetes</taxon>
        <taxon>Eurotiomycetidae</taxon>
        <taxon>Eurotiales</taxon>
        <taxon>Aspergillaceae</taxon>
        <taxon>Aspergillus</taxon>
        <taxon>Aspergillus subgen. Nidulantes</taxon>
    </lineage>
</organism>
<comment type="caution">
    <text evidence="2">The sequence shown here is derived from an EMBL/GenBank/DDBJ whole genome shotgun (WGS) entry which is preliminary data.</text>
</comment>
<sequence length="118" mass="12831">MDEDEIISCLMRGLSLSYGPHQDFVNPPHAPGNLPDSIKSAEWMKREVARSILNKEMPLSAICQAGVVADCFDDMDASSEPLEPTVASDHSITPLSPTTASRSDRMFSIIGELNSHTT</sequence>
<name>A0ABR4HLD8_9EURO</name>
<feature type="compositionally biased region" description="Polar residues" evidence="1">
    <location>
        <begin position="88"/>
        <end position="100"/>
    </location>
</feature>